<dbReference type="SUPFAM" id="SSF46894">
    <property type="entry name" value="C-terminal effector domain of the bipartite response regulators"/>
    <property type="match status" value="1"/>
</dbReference>
<dbReference type="GO" id="GO:0006355">
    <property type="term" value="P:regulation of DNA-templated transcription"/>
    <property type="evidence" value="ECO:0007669"/>
    <property type="project" value="InterPro"/>
</dbReference>
<gene>
    <name evidence="10" type="ORF">BE08_12995</name>
</gene>
<evidence type="ECO:0000313" key="11">
    <source>
        <dbReference type="Proteomes" id="UP000075420"/>
    </source>
</evidence>
<dbReference type="InterPro" id="IPR039420">
    <property type="entry name" value="WalR-like"/>
</dbReference>
<dbReference type="Proteomes" id="UP000075420">
    <property type="component" value="Unassembled WGS sequence"/>
</dbReference>
<feature type="domain" description="OmpR/PhoB-type" evidence="9">
    <location>
        <begin position="120"/>
        <end position="224"/>
    </location>
</feature>
<dbReference type="AlphaFoldDB" id="A0A150PRV2"/>
<dbReference type="CDD" id="cd00383">
    <property type="entry name" value="trans_reg_C"/>
    <property type="match status" value="1"/>
</dbReference>
<evidence type="ECO:0000256" key="5">
    <source>
        <dbReference type="ARBA" id="ARBA00023163"/>
    </source>
</evidence>
<organism evidence="10 11">
    <name type="scientific">Sorangium cellulosum</name>
    <name type="common">Polyangium cellulosum</name>
    <dbReference type="NCBI Taxonomy" id="56"/>
    <lineage>
        <taxon>Bacteria</taxon>
        <taxon>Pseudomonadati</taxon>
        <taxon>Myxococcota</taxon>
        <taxon>Polyangia</taxon>
        <taxon>Polyangiales</taxon>
        <taxon>Polyangiaceae</taxon>
        <taxon>Sorangium</taxon>
    </lineage>
</organism>
<dbReference type="GO" id="GO:0000976">
    <property type="term" value="F:transcription cis-regulatory region binding"/>
    <property type="evidence" value="ECO:0007669"/>
    <property type="project" value="TreeGrafter"/>
</dbReference>
<reference evidence="10 11" key="1">
    <citation type="submission" date="2014-02" db="EMBL/GenBank/DDBJ databases">
        <title>The small core and large imbalanced accessory genome model reveals a collaborative survival strategy of Sorangium cellulosum strains in nature.</title>
        <authorList>
            <person name="Han K."/>
            <person name="Peng R."/>
            <person name="Blom J."/>
            <person name="Li Y.-Z."/>
        </authorList>
    </citation>
    <scope>NUCLEOTIDE SEQUENCE [LARGE SCALE GENOMIC DNA]</scope>
    <source>
        <strain evidence="10 11">So0157-25</strain>
    </source>
</reference>
<dbReference type="PANTHER" id="PTHR48111">
    <property type="entry name" value="REGULATOR OF RPOS"/>
    <property type="match status" value="1"/>
</dbReference>
<evidence type="ECO:0000259" key="8">
    <source>
        <dbReference type="PROSITE" id="PS50110"/>
    </source>
</evidence>
<dbReference type="InterPro" id="IPR001789">
    <property type="entry name" value="Sig_transdc_resp-reg_receiver"/>
</dbReference>
<dbReference type="PANTHER" id="PTHR48111:SF1">
    <property type="entry name" value="TWO-COMPONENT RESPONSE REGULATOR ORR33"/>
    <property type="match status" value="1"/>
</dbReference>
<dbReference type="GO" id="GO:0000156">
    <property type="term" value="F:phosphorelay response regulator activity"/>
    <property type="evidence" value="ECO:0007669"/>
    <property type="project" value="TreeGrafter"/>
</dbReference>
<protein>
    <submittedName>
        <fullName evidence="10">Two-component system response regulator</fullName>
    </submittedName>
</protein>
<evidence type="ECO:0000256" key="7">
    <source>
        <dbReference type="PROSITE-ProRule" id="PRU01091"/>
    </source>
</evidence>
<keyword evidence="2" id="KW-0902">Two-component regulatory system</keyword>
<proteinExistence type="predicted"/>
<name>A0A150PRV2_SORCE</name>
<comment type="caution">
    <text evidence="10">The sequence shown here is derived from an EMBL/GenBank/DDBJ whole genome shotgun (WGS) entry which is preliminary data.</text>
</comment>
<keyword evidence="5" id="KW-0804">Transcription</keyword>
<dbReference type="InterPro" id="IPR011006">
    <property type="entry name" value="CheY-like_superfamily"/>
</dbReference>
<dbReference type="Pfam" id="PF00486">
    <property type="entry name" value="Trans_reg_C"/>
    <property type="match status" value="1"/>
</dbReference>
<dbReference type="GO" id="GO:0032993">
    <property type="term" value="C:protein-DNA complex"/>
    <property type="evidence" value="ECO:0007669"/>
    <property type="project" value="TreeGrafter"/>
</dbReference>
<dbReference type="Pfam" id="PF00072">
    <property type="entry name" value="Response_reg"/>
    <property type="match status" value="1"/>
</dbReference>
<feature type="modified residue" description="4-aspartylphosphate" evidence="6">
    <location>
        <position position="50"/>
    </location>
</feature>
<evidence type="ECO:0000259" key="9">
    <source>
        <dbReference type="PROSITE" id="PS51755"/>
    </source>
</evidence>
<dbReference type="Gene3D" id="6.10.250.690">
    <property type="match status" value="1"/>
</dbReference>
<dbReference type="EMBL" id="JELY01000718">
    <property type="protein sequence ID" value="KYF58382.1"/>
    <property type="molecule type" value="Genomic_DNA"/>
</dbReference>
<dbReference type="SMART" id="SM00448">
    <property type="entry name" value="REC"/>
    <property type="match status" value="1"/>
</dbReference>
<keyword evidence="1 6" id="KW-0597">Phosphoprotein</keyword>
<evidence type="ECO:0000256" key="6">
    <source>
        <dbReference type="PROSITE-ProRule" id="PRU00169"/>
    </source>
</evidence>
<keyword evidence="3" id="KW-0805">Transcription regulation</keyword>
<dbReference type="InterPro" id="IPR001867">
    <property type="entry name" value="OmpR/PhoB-type_DNA-bd"/>
</dbReference>
<evidence type="ECO:0000313" key="10">
    <source>
        <dbReference type="EMBL" id="KYF58382.1"/>
    </source>
</evidence>
<dbReference type="InterPro" id="IPR016032">
    <property type="entry name" value="Sig_transdc_resp-reg_C-effctor"/>
</dbReference>
<dbReference type="PROSITE" id="PS51755">
    <property type="entry name" value="OMPR_PHOB"/>
    <property type="match status" value="1"/>
</dbReference>
<dbReference type="PROSITE" id="PS50110">
    <property type="entry name" value="RESPONSE_REGULATORY"/>
    <property type="match status" value="1"/>
</dbReference>
<evidence type="ECO:0000256" key="4">
    <source>
        <dbReference type="ARBA" id="ARBA00023125"/>
    </source>
</evidence>
<feature type="domain" description="Response regulatory" evidence="8">
    <location>
        <begin position="3"/>
        <end position="115"/>
    </location>
</feature>
<evidence type="ECO:0000256" key="3">
    <source>
        <dbReference type="ARBA" id="ARBA00023015"/>
    </source>
</evidence>
<evidence type="ECO:0000256" key="1">
    <source>
        <dbReference type="ARBA" id="ARBA00022553"/>
    </source>
</evidence>
<dbReference type="Gene3D" id="1.10.10.10">
    <property type="entry name" value="Winged helix-like DNA-binding domain superfamily/Winged helix DNA-binding domain"/>
    <property type="match status" value="1"/>
</dbReference>
<keyword evidence="4 7" id="KW-0238">DNA-binding</keyword>
<dbReference type="Gene3D" id="3.40.50.2300">
    <property type="match status" value="1"/>
</dbReference>
<sequence length="233" mass="25143">MAKVLVVEDEPAIAESIAYFLRRDGFAATVATTLATAEREIDKADLIILDLMLPDGSGFDLIGQVRRSAGRAAIIVLSSRDSEADRVAALETGADDYVTKPFSPREIVARVRAVLRRAARPALTSDAPAPLPLVVDEATRRAYVSGQKVDLTRVEFDLLACMLAAPGRVFTRAQLIDRVWGDGFAITDRTIDSHVKGLRKKVVEAGGDADLIETVRGVGYRVTDRPGPREGGD</sequence>
<accession>A0A150PRV2</accession>
<evidence type="ECO:0000256" key="2">
    <source>
        <dbReference type="ARBA" id="ARBA00023012"/>
    </source>
</evidence>
<dbReference type="InterPro" id="IPR036388">
    <property type="entry name" value="WH-like_DNA-bd_sf"/>
</dbReference>
<dbReference type="SMART" id="SM00862">
    <property type="entry name" value="Trans_reg_C"/>
    <property type="match status" value="1"/>
</dbReference>
<dbReference type="GO" id="GO:0005829">
    <property type="term" value="C:cytosol"/>
    <property type="evidence" value="ECO:0007669"/>
    <property type="project" value="TreeGrafter"/>
</dbReference>
<feature type="DNA-binding region" description="OmpR/PhoB-type" evidence="7">
    <location>
        <begin position="120"/>
        <end position="224"/>
    </location>
</feature>
<dbReference type="SUPFAM" id="SSF52172">
    <property type="entry name" value="CheY-like"/>
    <property type="match status" value="1"/>
</dbReference>